<organism evidence="1 2">
    <name type="scientific">Stieleria magnilauensis</name>
    <dbReference type="NCBI Taxonomy" id="2527963"/>
    <lineage>
        <taxon>Bacteria</taxon>
        <taxon>Pseudomonadati</taxon>
        <taxon>Planctomycetota</taxon>
        <taxon>Planctomycetia</taxon>
        <taxon>Pirellulales</taxon>
        <taxon>Pirellulaceae</taxon>
        <taxon>Stieleria</taxon>
    </lineage>
</organism>
<accession>A0ABX5XVK9</accession>
<evidence type="ECO:0000313" key="1">
    <source>
        <dbReference type="EMBL" id="QDV86068.1"/>
    </source>
</evidence>
<proteinExistence type="predicted"/>
<sequence>MSDPNPYKPPTDFEIAKNERKGLLEFSRFDTFVGDAFRFILSAFAMPP</sequence>
<dbReference type="RefSeq" id="WP_419580347.1">
    <property type="nucleotide sequence ID" value="NZ_CP036432.1"/>
</dbReference>
<dbReference type="Proteomes" id="UP000318081">
    <property type="component" value="Chromosome"/>
</dbReference>
<evidence type="ECO:0000313" key="2">
    <source>
        <dbReference type="Proteomes" id="UP000318081"/>
    </source>
</evidence>
<keyword evidence="2" id="KW-1185">Reference proteome</keyword>
<gene>
    <name evidence="1" type="ORF">TBK1r_50860</name>
</gene>
<dbReference type="EMBL" id="CP036432">
    <property type="protein sequence ID" value="QDV86068.1"/>
    <property type="molecule type" value="Genomic_DNA"/>
</dbReference>
<protein>
    <submittedName>
        <fullName evidence="1">Uncharacterized protein</fullName>
    </submittedName>
</protein>
<name>A0ABX5XVK9_9BACT</name>
<reference evidence="1 2" key="1">
    <citation type="submission" date="2019-02" db="EMBL/GenBank/DDBJ databases">
        <title>Deep-cultivation of Planctomycetes and their phenomic and genomic characterization uncovers novel biology.</title>
        <authorList>
            <person name="Wiegand S."/>
            <person name="Jogler M."/>
            <person name="Boedeker C."/>
            <person name="Pinto D."/>
            <person name="Vollmers J."/>
            <person name="Rivas-Marin E."/>
            <person name="Kohn T."/>
            <person name="Peeters S.H."/>
            <person name="Heuer A."/>
            <person name="Rast P."/>
            <person name="Oberbeckmann S."/>
            <person name="Bunk B."/>
            <person name="Jeske O."/>
            <person name="Meyerdierks A."/>
            <person name="Storesund J.E."/>
            <person name="Kallscheuer N."/>
            <person name="Luecker S."/>
            <person name="Lage O.M."/>
            <person name="Pohl T."/>
            <person name="Merkel B.J."/>
            <person name="Hornburger P."/>
            <person name="Mueller R.-W."/>
            <person name="Bruemmer F."/>
            <person name="Labrenz M."/>
            <person name="Spormann A.M."/>
            <person name="Op den Camp H."/>
            <person name="Overmann J."/>
            <person name="Amann R."/>
            <person name="Jetten M.S.M."/>
            <person name="Mascher T."/>
            <person name="Medema M.H."/>
            <person name="Devos D.P."/>
            <person name="Kaster A.-K."/>
            <person name="Ovreas L."/>
            <person name="Rohde M."/>
            <person name="Galperin M.Y."/>
            <person name="Jogler C."/>
        </authorList>
    </citation>
    <scope>NUCLEOTIDE SEQUENCE [LARGE SCALE GENOMIC DNA]</scope>
    <source>
        <strain evidence="1 2">TBK1r</strain>
    </source>
</reference>